<protein>
    <submittedName>
        <fullName evidence="1">Alpha-tocopherol transfer protein-like</fullName>
    </submittedName>
</protein>
<keyword evidence="2" id="KW-1185">Reference proteome</keyword>
<evidence type="ECO:0000313" key="2">
    <source>
        <dbReference type="Proteomes" id="UP000299102"/>
    </source>
</evidence>
<name>A0A4C1VSD7_EUMVA</name>
<dbReference type="Gene3D" id="3.40.525.10">
    <property type="entry name" value="CRAL-TRIO lipid binding domain"/>
    <property type="match status" value="1"/>
</dbReference>
<dbReference type="GO" id="GO:0016020">
    <property type="term" value="C:membrane"/>
    <property type="evidence" value="ECO:0007669"/>
    <property type="project" value="TreeGrafter"/>
</dbReference>
<sequence length="234" mass="26324">MSVRRLDPALAQIARDELAEDSQRLEDDLRHIKEWLAKQPHLRARNDDRWLVAFLRGCKFSFERTKTKIDLYYTLRSTAADVTLRLKPGDPKFMEIVRLGTSLILPKSKDPLTPRVVLLRPTVYDPNKFHIADIICVFYYLVQILVIEDDTAQVIGVKTVVDTKGTAVAHLSQLTPALLKKIVVVTQVRTIEGITFKERSRPASGLAFEAIAGPGLESKPGPSGRLRQINVALM</sequence>
<dbReference type="InterPro" id="IPR036865">
    <property type="entry name" value="CRAL-TRIO_dom_sf"/>
</dbReference>
<dbReference type="InterPro" id="IPR036273">
    <property type="entry name" value="CRAL/TRIO_N_dom_sf"/>
</dbReference>
<dbReference type="Gene3D" id="1.10.8.20">
    <property type="entry name" value="N-terminal domain of phosphatidylinositol transfer protein sec14p"/>
    <property type="match status" value="1"/>
</dbReference>
<dbReference type="EMBL" id="BGZK01000393">
    <property type="protein sequence ID" value="GBP41119.1"/>
    <property type="molecule type" value="Genomic_DNA"/>
</dbReference>
<dbReference type="STRING" id="151549.A0A4C1VSD7"/>
<dbReference type="OrthoDB" id="6682367at2759"/>
<dbReference type="SUPFAM" id="SSF52087">
    <property type="entry name" value="CRAL/TRIO domain"/>
    <property type="match status" value="1"/>
</dbReference>
<comment type="caution">
    <text evidence="1">The sequence shown here is derived from an EMBL/GenBank/DDBJ whole genome shotgun (WGS) entry which is preliminary data.</text>
</comment>
<dbReference type="Proteomes" id="UP000299102">
    <property type="component" value="Unassembled WGS sequence"/>
</dbReference>
<evidence type="ECO:0000313" key="1">
    <source>
        <dbReference type="EMBL" id="GBP41119.1"/>
    </source>
</evidence>
<dbReference type="GO" id="GO:1902936">
    <property type="term" value="F:phosphatidylinositol bisphosphate binding"/>
    <property type="evidence" value="ECO:0007669"/>
    <property type="project" value="TreeGrafter"/>
</dbReference>
<dbReference type="PANTHER" id="PTHR10174:SF216">
    <property type="entry name" value="CRAL-TRIO DOMAIN-CONTAINING PROTEIN-RELATED"/>
    <property type="match status" value="1"/>
</dbReference>
<gene>
    <name evidence="1" type="primary">TTPAL</name>
    <name evidence="1" type="ORF">EVAR_32572_1</name>
</gene>
<reference evidence="1 2" key="1">
    <citation type="journal article" date="2019" name="Commun. Biol.">
        <title>The bagworm genome reveals a unique fibroin gene that provides high tensile strength.</title>
        <authorList>
            <person name="Kono N."/>
            <person name="Nakamura H."/>
            <person name="Ohtoshi R."/>
            <person name="Tomita M."/>
            <person name="Numata K."/>
            <person name="Arakawa K."/>
        </authorList>
    </citation>
    <scope>NUCLEOTIDE SEQUENCE [LARGE SCALE GENOMIC DNA]</scope>
</reference>
<dbReference type="SUPFAM" id="SSF46938">
    <property type="entry name" value="CRAL/TRIO N-terminal domain"/>
    <property type="match status" value="1"/>
</dbReference>
<proteinExistence type="predicted"/>
<dbReference type="AlphaFoldDB" id="A0A4C1VSD7"/>
<organism evidence="1 2">
    <name type="scientific">Eumeta variegata</name>
    <name type="common">Bagworm moth</name>
    <name type="synonym">Eumeta japonica</name>
    <dbReference type="NCBI Taxonomy" id="151549"/>
    <lineage>
        <taxon>Eukaryota</taxon>
        <taxon>Metazoa</taxon>
        <taxon>Ecdysozoa</taxon>
        <taxon>Arthropoda</taxon>
        <taxon>Hexapoda</taxon>
        <taxon>Insecta</taxon>
        <taxon>Pterygota</taxon>
        <taxon>Neoptera</taxon>
        <taxon>Endopterygota</taxon>
        <taxon>Lepidoptera</taxon>
        <taxon>Glossata</taxon>
        <taxon>Ditrysia</taxon>
        <taxon>Tineoidea</taxon>
        <taxon>Psychidae</taxon>
        <taxon>Oiketicinae</taxon>
        <taxon>Eumeta</taxon>
    </lineage>
</organism>
<dbReference type="PANTHER" id="PTHR10174">
    <property type="entry name" value="ALPHA-TOCOPHEROL TRANSFER PROTEIN-RELATED"/>
    <property type="match status" value="1"/>
</dbReference>
<accession>A0A4C1VSD7</accession>